<dbReference type="EMBL" id="JBGBPQ010000009">
    <property type="protein sequence ID" value="KAL1520178.1"/>
    <property type="molecule type" value="Genomic_DNA"/>
</dbReference>
<proteinExistence type="predicted"/>
<dbReference type="AlphaFoldDB" id="A0AB34JGV2"/>
<keyword evidence="5" id="KW-1185">Reference proteome</keyword>
<comment type="caution">
    <text evidence="4">The sequence shown here is derived from an EMBL/GenBank/DDBJ whole genome shotgun (WGS) entry which is preliminary data.</text>
</comment>
<dbReference type="GO" id="GO:0043565">
    <property type="term" value="F:sequence-specific DNA binding"/>
    <property type="evidence" value="ECO:0007669"/>
    <property type="project" value="InterPro"/>
</dbReference>
<dbReference type="InterPro" id="IPR036388">
    <property type="entry name" value="WH-like_DNA-bd_sf"/>
</dbReference>
<organism evidence="4 5">
    <name type="scientific">Prymnesium parvum</name>
    <name type="common">Toxic golden alga</name>
    <dbReference type="NCBI Taxonomy" id="97485"/>
    <lineage>
        <taxon>Eukaryota</taxon>
        <taxon>Haptista</taxon>
        <taxon>Haptophyta</taxon>
        <taxon>Prymnesiophyceae</taxon>
        <taxon>Prymnesiales</taxon>
        <taxon>Prymnesiaceae</taxon>
        <taxon>Prymnesium</taxon>
    </lineage>
</organism>
<dbReference type="GO" id="GO:0003700">
    <property type="term" value="F:DNA-binding transcription factor activity"/>
    <property type="evidence" value="ECO:0007669"/>
    <property type="project" value="InterPro"/>
</dbReference>
<dbReference type="Pfam" id="PF00250">
    <property type="entry name" value="Forkhead"/>
    <property type="match status" value="1"/>
</dbReference>
<accession>A0AB34JGV2</accession>
<evidence type="ECO:0000313" key="5">
    <source>
        <dbReference type="Proteomes" id="UP001515480"/>
    </source>
</evidence>
<dbReference type="InterPro" id="IPR025718">
    <property type="entry name" value="SAP30_Sin3-bd"/>
</dbReference>
<dbReference type="InterPro" id="IPR038291">
    <property type="entry name" value="SAP30_C_sf"/>
</dbReference>
<dbReference type="Pfam" id="PF13867">
    <property type="entry name" value="SAP30_Sin3_bdg"/>
    <property type="match status" value="1"/>
</dbReference>
<evidence type="ECO:0000259" key="3">
    <source>
        <dbReference type="Pfam" id="PF13867"/>
    </source>
</evidence>
<reference evidence="4 5" key="1">
    <citation type="journal article" date="2024" name="Science">
        <title>Giant polyketide synthase enzymes in the biosynthesis of giant marine polyether toxins.</title>
        <authorList>
            <person name="Fallon T.R."/>
            <person name="Shende V.V."/>
            <person name="Wierzbicki I.H."/>
            <person name="Pendleton A.L."/>
            <person name="Watervoot N.F."/>
            <person name="Auber R.P."/>
            <person name="Gonzalez D.J."/>
            <person name="Wisecaver J.H."/>
            <person name="Moore B.S."/>
        </authorList>
    </citation>
    <scope>NUCLEOTIDE SEQUENCE [LARGE SCALE GENOMIC DNA]</scope>
    <source>
        <strain evidence="4 5">12B1</strain>
    </source>
</reference>
<keyword evidence="1" id="KW-0238">DNA-binding</keyword>
<feature type="domain" description="Histone deacetylase complex subunit SAP30 Sin3 binding" evidence="3">
    <location>
        <begin position="14"/>
        <end position="61"/>
    </location>
</feature>
<sequence length="186" mass="21312">MRDYEPPIVDFTALPLAALERYAKHFGLSIDRRQPETLLQLVREHFAQSAVNETQALSAFEHANARARECTLDLPSAKRREKVHETPRKQQKKARTLTYGDMISSALKQLPSNQGTLDEICEVIEKQYSKQLNHELESGPRRIAVWRASVRKIINLNYGMRFHRISQEAEGNKAIFCLATNGRRGL</sequence>
<evidence type="ECO:0000259" key="2">
    <source>
        <dbReference type="Pfam" id="PF00250"/>
    </source>
</evidence>
<gene>
    <name evidence="4" type="ORF">AB1Y20_023648</name>
</gene>
<dbReference type="Gene3D" id="6.10.160.20">
    <property type="match status" value="1"/>
</dbReference>
<evidence type="ECO:0008006" key="6">
    <source>
        <dbReference type="Google" id="ProtNLM"/>
    </source>
</evidence>
<evidence type="ECO:0000256" key="1">
    <source>
        <dbReference type="ARBA" id="ARBA00023125"/>
    </source>
</evidence>
<feature type="domain" description="Fork-head" evidence="2">
    <location>
        <begin position="97"/>
        <end position="179"/>
    </location>
</feature>
<dbReference type="InterPro" id="IPR001766">
    <property type="entry name" value="Fork_head_dom"/>
</dbReference>
<name>A0AB34JGV2_PRYPA</name>
<protein>
    <recommendedName>
        <fullName evidence="6">Histone deacetylase complex subunit SAP30 Sin3 binding domain-containing protein</fullName>
    </recommendedName>
</protein>
<dbReference type="Proteomes" id="UP001515480">
    <property type="component" value="Unassembled WGS sequence"/>
</dbReference>
<evidence type="ECO:0000313" key="4">
    <source>
        <dbReference type="EMBL" id="KAL1520178.1"/>
    </source>
</evidence>
<dbReference type="Gene3D" id="1.10.10.10">
    <property type="entry name" value="Winged helix-like DNA-binding domain superfamily/Winged helix DNA-binding domain"/>
    <property type="match status" value="1"/>
</dbReference>